<dbReference type="InterPro" id="IPR007955">
    <property type="entry name" value="Bystin"/>
</dbReference>
<dbReference type="Gene3D" id="1.25.40.480">
    <property type="match status" value="1"/>
</dbReference>
<dbReference type="GO" id="GO:0005730">
    <property type="term" value="C:nucleolus"/>
    <property type="evidence" value="ECO:0007669"/>
    <property type="project" value="TreeGrafter"/>
</dbReference>
<reference evidence="3 4" key="2">
    <citation type="journal article" date="2013" name="PLoS ONE">
        <title>Whole genome mapping and re-organization of the nuclear and mitochondrial genomes of Babesia microti isolates.</title>
        <authorList>
            <person name="Cornillot E."/>
            <person name="Dassouli A."/>
            <person name="Garg A."/>
            <person name="Pachikara N."/>
            <person name="Randazzo S."/>
            <person name="Depoix D."/>
            <person name="Carcy B."/>
            <person name="Delbecq S."/>
            <person name="Frutos R."/>
            <person name="Silva J.C."/>
            <person name="Sutton R."/>
            <person name="Krause P.J."/>
            <person name="Mamoun C.B."/>
        </authorList>
    </citation>
    <scope>NUCLEOTIDE SEQUENCE [LARGE SCALE GENOMIC DNA]</scope>
    <source>
        <strain evidence="3 4">RI</strain>
    </source>
</reference>
<dbReference type="VEuPathDB" id="PiroplasmaDB:BMR1_01G00756"/>
<accession>A0A1N6LWG9</accession>
<keyword evidence="4" id="KW-1185">Reference proteome</keyword>
<sequence>MVRNFGNKVESKKRLNRIKTSSKLQKSNKNDKQRQNLAQTIENDRKVKFSKSVKRKDFESVDSSEEADELDVNFDTLSGEVDKQISDLISHATLGLSDEEGELIEGKNSLGDDALIKNLNIQNHSDQDKIDGFTDDVDLTNKILHNLREKSKELTITSDKSNKVHLMYSEIAQYMKSYKSGKLPKAMRMLPKLENWEELLQLTQPREWSNNAVLQTIKTFVGVFSDKQAIKYFTTVLLPAVRLDILQHNTLNCHLYMALKKAIYRPGAWIKSILLPLCKDGCTYKEASIIGSVLRRVSIPVMYAAAALVCICNCSNWYGSTSYLLTVLLGKKFALPKQAIEACVSYFASFSTRNEQMPVIWHQSLLTLVMGYKDSMTQAQINRLESLCKYQMHHIITPQILSHLRTDKENGMPID</sequence>
<dbReference type="GO" id="GO:0030688">
    <property type="term" value="C:preribosome, small subunit precursor"/>
    <property type="evidence" value="ECO:0007669"/>
    <property type="project" value="TreeGrafter"/>
</dbReference>
<dbReference type="GO" id="GO:0030515">
    <property type="term" value="F:snoRNA binding"/>
    <property type="evidence" value="ECO:0007669"/>
    <property type="project" value="TreeGrafter"/>
</dbReference>
<protein>
    <submittedName>
        <fullName evidence="3">ENP1, BYSL, essential nuclear protein 1</fullName>
    </submittedName>
</protein>
<dbReference type="KEGG" id="bmic:BMR1_01G00756"/>
<name>A0A1N6LWG9_BABMR</name>
<gene>
    <name evidence="3" type="ORF">BMR1_01G00756</name>
</gene>
<dbReference type="GO" id="GO:0006364">
    <property type="term" value="P:rRNA processing"/>
    <property type="evidence" value="ECO:0007669"/>
    <property type="project" value="TreeGrafter"/>
</dbReference>
<dbReference type="Pfam" id="PF05291">
    <property type="entry name" value="Bystin"/>
    <property type="match status" value="1"/>
</dbReference>
<evidence type="ECO:0000313" key="3">
    <source>
        <dbReference type="EMBL" id="SIO73206.1"/>
    </source>
</evidence>
<dbReference type="GeneID" id="24423228"/>
<proteinExistence type="inferred from homology"/>
<reference evidence="3 4" key="3">
    <citation type="journal article" date="2016" name="Sci. Rep.">
        <title>Genome-wide diversity and gene expression profiling of Babesia microti isolates identify polymorphic genes that mediate host-pathogen interactions.</title>
        <authorList>
            <person name="Silva J.C."/>
            <person name="Cornillot E."/>
            <person name="McCracken C."/>
            <person name="Usmani-Brown S."/>
            <person name="Dwivedi A."/>
            <person name="Ifeonu O.O."/>
            <person name="Crabtree J."/>
            <person name="Gotia H.T."/>
            <person name="Virji A.Z."/>
            <person name="Reynes C."/>
            <person name="Colinge J."/>
            <person name="Kumar V."/>
            <person name="Lawres L."/>
            <person name="Pazzi J.E."/>
            <person name="Pablo J.V."/>
            <person name="Hung C."/>
            <person name="Brancato J."/>
            <person name="Kumari P."/>
            <person name="Orvis J."/>
            <person name="Tretina K."/>
            <person name="Chibucos M."/>
            <person name="Ott S."/>
            <person name="Sadzewicz L."/>
            <person name="Sengamalay N."/>
            <person name="Shetty A.C."/>
            <person name="Su Q."/>
            <person name="Tallon L."/>
            <person name="Fraser C.M."/>
            <person name="Frutos R."/>
            <person name="Molina D.M."/>
            <person name="Krause P.J."/>
            <person name="Ben Mamoun C."/>
        </authorList>
    </citation>
    <scope>NUCLEOTIDE SEQUENCE [LARGE SCALE GENOMIC DNA]</scope>
    <source>
        <strain evidence="3 4">RI</strain>
    </source>
</reference>
<comment type="similarity">
    <text evidence="1">Belongs to the bystin family.</text>
</comment>
<dbReference type="EMBL" id="FO082871">
    <property type="protein sequence ID" value="SIO73206.1"/>
    <property type="molecule type" value="Genomic_DNA"/>
</dbReference>
<feature type="region of interest" description="Disordered" evidence="2">
    <location>
        <begin position="1"/>
        <end position="36"/>
    </location>
</feature>
<organism evidence="3 4">
    <name type="scientific">Babesia microti (strain RI)</name>
    <dbReference type="NCBI Taxonomy" id="1133968"/>
    <lineage>
        <taxon>Eukaryota</taxon>
        <taxon>Sar</taxon>
        <taxon>Alveolata</taxon>
        <taxon>Apicomplexa</taxon>
        <taxon>Aconoidasida</taxon>
        <taxon>Piroplasmida</taxon>
        <taxon>Babesiidae</taxon>
        <taxon>Babesia</taxon>
    </lineage>
</organism>
<dbReference type="RefSeq" id="XP_021337314.1">
    <property type="nucleotide sequence ID" value="XM_021481713.1"/>
</dbReference>
<dbReference type="Proteomes" id="UP000002899">
    <property type="component" value="Chromosome I"/>
</dbReference>
<evidence type="ECO:0000256" key="1">
    <source>
        <dbReference type="ARBA" id="ARBA00007114"/>
    </source>
</evidence>
<dbReference type="PANTHER" id="PTHR12821:SF0">
    <property type="entry name" value="BYSTIN"/>
    <property type="match status" value="1"/>
</dbReference>
<dbReference type="GO" id="GO:0005737">
    <property type="term" value="C:cytoplasm"/>
    <property type="evidence" value="ECO:0007669"/>
    <property type="project" value="TreeGrafter"/>
</dbReference>
<dbReference type="AlphaFoldDB" id="A0A1N6LWG9"/>
<feature type="compositionally biased region" description="Polar residues" evidence="2">
    <location>
        <begin position="18"/>
        <end position="27"/>
    </location>
</feature>
<dbReference type="OrthoDB" id="2192561at2759"/>
<evidence type="ECO:0000256" key="2">
    <source>
        <dbReference type="SAM" id="MobiDB-lite"/>
    </source>
</evidence>
<dbReference type="PANTHER" id="PTHR12821">
    <property type="entry name" value="BYSTIN"/>
    <property type="match status" value="1"/>
</dbReference>
<evidence type="ECO:0000313" key="4">
    <source>
        <dbReference type="Proteomes" id="UP000002899"/>
    </source>
</evidence>
<reference evidence="3 4" key="1">
    <citation type="journal article" date="2012" name="Nucleic Acids Res.">
        <title>Sequencing of the smallest Apicomplexan genome from the human pathogen Babesia microti.</title>
        <authorList>
            <person name="Cornillot E."/>
            <person name="Hadj-Kaddour K."/>
            <person name="Dassouli A."/>
            <person name="Noel B."/>
            <person name="Ranwez V."/>
            <person name="Vacherie B."/>
            <person name="Augagneur Y."/>
            <person name="Bres V."/>
            <person name="Duclos A."/>
            <person name="Randazzo S."/>
            <person name="Carcy B."/>
            <person name="Debierre-Grockiego F."/>
            <person name="Delbecq S."/>
            <person name="Moubri-Menage K."/>
            <person name="Shams-Eldin H."/>
            <person name="Usmani-Brown S."/>
            <person name="Bringaud F."/>
            <person name="Wincker P."/>
            <person name="Vivares C.P."/>
            <person name="Schwarz R.T."/>
            <person name="Schetters T.P."/>
            <person name="Krause P.J."/>
            <person name="Gorenflot A."/>
            <person name="Berry V."/>
            <person name="Barbe V."/>
            <person name="Ben Mamoun C."/>
        </authorList>
    </citation>
    <scope>NUCLEOTIDE SEQUENCE [LARGE SCALE GENOMIC DNA]</scope>
    <source>
        <strain evidence="3 4">RI</strain>
    </source>
</reference>